<dbReference type="AlphaFoldDB" id="A0A9Q8X2F0"/>
<feature type="binding site" evidence="9">
    <location>
        <position position="125"/>
    </location>
    <ligand>
        <name>NADPH</name>
        <dbReference type="ChEBI" id="CHEBI:57783"/>
    </ligand>
</feature>
<feature type="binding site" evidence="9">
    <location>
        <position position="232"/>
    </location>
    <ligand>
        <name>1-deoxy-D-xylulose 5-phosphate</name>
        <dbReference type="ChEBI" id="CHEBI:57792"/>
    </ligand>
</feature>
<dbReference type="Pfam" id="PF08436">
    <property type="entry name" value="DXP_redisom_C"/>
    <property type="match status" value="1"/>
</dbReference>
<proteinExistence type="inferred from homology"/>
<evidence type="ECO:0000256" key="6">
    <source>
        <dbReference type="ARBA" id="ARBA00023211"/>
    </source>
</evidence>
<evidence type="ECO:0000259" key="10">
    <source>
        <dbReference type="Pfam" id="PF02670"/>
    </source>
</evidence>
<evidence type="ECO:0000256" key="4">
    <source>
        <dbReference type="ARBA" id="ARBA00022857"/>
    </source>
</evidence>
<dbReference type="GO" id="GO:0030604">
    <property type="term" value="F:1-deoxy-D-xylulose-5-phosphate reductoisomerase activity"/>
    <property type="evidence" value="ECO:0007669"/>
    <property type="project" value="UniProtKB-UniRule"/>
</dbReference>
<dbReference type="EMBL" id="CP097753">
    <property type="protein sequence ID" value="URJ27919.1"/>
    <property type="molecule type" value="Genomic_DNA"/>
</dbReference>
<dbReference type="EC" id="1.1.1.267" evidence="9"/>
<dbReference type="SUPFAM" id="SSF69055">
    <property type="entry name" value="1-deoxy-D-xylulose-5-phosphate reductoisomerase, C-terminal domain"/>
    <property type="match status" value="1"/>
</dbReference>
<evidence type="ECO:0000259" key="12">
    <source>
        <dbReference type="Pfam" id="PF13288"/>
    </source>
</evidence>
<evidence type="ECO:0000259" key="11">
    <source>
        <dbReference type="Pfam" id="PF08436"/>
    </source>
</evidence>
<dbReference type="InterPro" id="IPR036169">
    <property type="entry name" value="DXPR_C_sf"/>
</dbReference>
<dbReference type="SUPFAM" id="SSF51735">
    <property type="entry name" value="NAD(P)-binding Rossmann-fold domains"/>
    <property type="match status" value="1"/>
</dbReference>
<feature type="binding site" evidence="9">
    <location>
        <position position="151"/>
    </location>
    <ligand>
        <name>Mn(2+)</name>
        <dbReference type="ChEBI" id="CHEBI:29035"/>
    </ligand>
</feature>
<feature type="binding site" evidence="9">
    <location>
        <position position="126"/>
    </location>
    <ligand>
        <name>1-deoxy-D-xylulose 5-phosphate</name>
        <dbReference type="ChEBI" id="CHEBI:57792"/>
    </ligand>
</feature>
<feature type="binding site" evidence="9">
    <location>
        <position position="228"/>
    </location>
    <ligand>
        <name>1-deoxy-D-xylulose 5-phosphate</name>
        <dbReference type="ChEBI" id="CHEBI:57792"/>
    </ligand>
</feature>
<comment type="function">
    <text evidence="9">Catalyzes the NADPH-dependent rearrangement and reduction of 1-deoxy-D-xylulose-5-phosphate (DXP) to 2-C-methyl-D-erythritol 4-phosphate (MEP).</text>
</comment>
<dbReference type="GO" id="GO:0070402">
    <property type="term" value="F:NADPH binding"/>
    <property type="evidence" value="ECO:0007669"/>
    <property type="project" value="InterPro"/>
</dbReference>
<protein>
    <recommendedName>
        <fullName evidence="9">1-deoxy-D-xylulose 5-phosphate reductoisomerase</fullName>
        <shortName evidence="9">DXP reductoisomerase</shortName>
        <ecNumber evidence="9">1.1.1.267</ecNumber>
    </recommendedName>
    <alternativeName>
        <fullName evidence="9">1-deoxyxylulose-5-phosphate reductoisomerase</fullName>
    </alternativeName>
    <alternativeName>
        <fullName evidence="9">2-C-methyl-D-erythritol 4-phosphate synthase</fullName>
    </alternativeName>
</protein>
<feature type="binding site" evidence="9">
    <location>
        <position position="152"/>
    </location>
    <ligand>
        <name>1-deoxy-D-xylulose 5-phosphate</name>
        <dbReference type="ChEBI" id="CHEBI:57792"/>
    </ligand>
</feature>
<feature type="binding site" evidence="9">
    <location>
        <position position="232"/>
    </location>
    <ligand>
        <name>Mn(2+)</name>
        <dbReference type="ChEBI" id="CHEBI:29035"/>
    </ligand>
</feature>
<dbReference type="PANTHER" id="PTHR30525:SF0">
    <property type="entry name" value="1-DEOXY-D-XYLULOSE 5-PHOSPHATE REDUCTOISOMERASE, CHLOROPLASTIC"/>
    <property type="match status" value="1"/>
</dbReference>
<dbReference type="InterPro" id="IPR026877">
    <property type="entry name" value="DXPR_C"/>
</dbReference>
<gene>
    <name evidence="13" type="primary">ispC</name>
    <name evidence="9" type="synonym">dxr</name>
    <name evidence="13" type="ORF">M9393_01840</name>
</gene>
<dbReference type="Gene3D" id="1.10.1740.10">
    <property type="match status" value="1"/>
</dbReference>
<keyword evidence="6 9" id="KW-0464">Manganese</keyword>
<comment type="catalytic activity">
    <reaction evidence="8">
        <text>2-C-methyl-D-erythritol 4-phosphate + NADP(+) = 1-deoxy-D-xylulose 5-phosphate + NADPH + H(+)</text>
        <dbReference type="Rhea" id="RHEA:13717"/>
        <dbReference type="ChEBI" id="CHEBI:15378"/>
        <dbReference type="ChEBI" id="CHEBI:57783"/>
        <dbReference type="ChEBI" id="CHEBI:57792"/>
        <dbReference type="ChEBI" id="CHEBI:58262"/>
        <dbReference type="ChEBI" id="CHEBI:58349"/>
        <dbReference type="EC" id="1.1.1.267"/>
    </reaction>
    <physiologicalReaction direction="right-to-left" evidence="8">
        <dbReference type="Rhea" id="RHEA:13719"/>
    </physiologicalReaction>
</comment>
<keyword evidence="3 9" id="KW-0479">Metal-binding</keyword>
<evidence type="ECO:0000256" key="5">
    <source>
        <dbReference type="ARBA" id="ARBA00023002"/>
    </source>
</evidence>
<sequence length="397" mass="43841">MQSLTILGSTGSIGKATLSVIQQHTDKFFVYALIAKNNVSVMTEQCIMVRPKFACMICEDSAKKLKKNLITAGKHNIEVLSGSINACELAAIDDVDMVMSAIVGIAGLKPTFSALRAGKKILLANKEILVTCGKLFMQESRRYHSCILPIDSEHNAIFQNLPVTCQKNLGHLSLSEYGISRIVLTASGGIFFKIPQEKLATITPEQACVHPNWSMGRKISVDSATMMNKGLEYIEARHLFNAAPHEIEILLHPQSIVHAMVYYKDGNILAHLAPPDMTIPIAYAMAYPNRIKLKPLSNISVDCFNKLSFDQLDNQKYPCLQLAIDADNCSQAATIILNAANEVAVEAFLNRMISFTAIPNIIRHVLDKINLDDPNNIEDVLYIDQKAREKAISICIE</sequence>
<feature type="binding site" evidence="9">
    <location>
        <position position="216"/>
    </location>
    <ligand>
        <name>NADPH</name>
        <dbReference type="ChEBI" id="CHEBI:57783"/>
    </ligand>
</feature>
<dbReference type="Gene3D" id="3.40.50.720">
    <property type="entry name" value="NAD(P)-binding Rossmann-like Domain"/>
    <property type="match status" value="1"/>
</dbReference>
<evidence type="ECO:0000256" key="2">
    <source>
        <dbReference type="ARBA" id="ARBA00006825"/>
    </source>
</evidence>
<feature type="binding site" evidence="9">
    <location>
        <position position="12"/>
    </location>
    <ligand>
        <name>NADPH</name>
        <dbReference type="ChEBI" id="CHEBI:57783"/>
    </ligand>
</feature>
<dbReference type="PANTHER" id="PTHR30525">
    <property type="entry name" value="1-DEOXY-D-XYLULOSE 5-PHOSPHATE REDUCTOISOMERASE"/>
    <property type="match status" value="1"/>
</dbReference>
<reference evidence="13" key="1">
    <citation type="submission" date="2022-05" db="EMBL/GenBank/DDBJ databases">
        <title>Impact of host demography and evolutionary history on endosymbiont molecular evolution: a test in carpenter ants (Genus Camponotus) and their Blochmannia endosymbionts.</title>
        <authorList>
            <person name="Manthey J.D."/>
            <person name="Giron J.C."/>
            <person name="Hruska J.P."/>
        </authorList>
    </citation>
    <scope>NUCLEOTIDE SEQUENCE</scope>
    <source>
        <strain evidence="13">C-039</strain>
    </source>
</reference>
<dbReference type="NCBIfam" id="NF003938">
    <property type="entry name" value="PRK05447.1-1"/>
    <property type="match status" value="1"/>
</dbReference>
<dbReference type="NCBIfam" id="TIGR00243">
    <property type="entry name" value="Dxr"/>
    <property type="match status" value="1"/>
</dbReference>
<keyword evidence="9" id="KW-0460">Magnesium</keyword>
<feature type="binding site" evidence="9">
    <location>
        <position position="11"/>
    </location>
    <ligand>
        <name>NADPH</name>
        <dbReference type="ChEBI" id="CHEBI:57783"/>
    </ligand>
</feature>
<evidence type="ECO:0000256" key="8">
    <source>
        <dbReference type="ARBA" id="ARBA00048543"/>
    </source>
</evidence>
<evidence type="ECO:0000256" key="1">
    <source>
        <dbReference type="ARBA" id="ARBA00005094"/>
    </source>
</evidence>
<feature type="binding site" evidence="9">
    <location>
        <position position="210"/>
    </location>
    <ligand>
        <name>1-deoxy-D-xylulose 5-phosphate</name>
        <dbReference type="ChEBI" id="CHEBI:57792"/>
    </ligand>
</feature>
<feature type="binding site" evidence="9">
    <location>
        <position position="127"/>
    </location>
    <ligand>
        <name>NADPH</name>
        <dbReference type="ChEBI" id="CHEBI:57783"/>
    </ligand>
</feature>
<organism evidence="13 14">
    <name type="scientific">Candidatus Blochmannia vicinus</name>
    <name type="common">nom. nud.</name>
    <dbReference type="NCBI Taxonomy" id="251540"/>
    <lineage>
        <taxon>Bacteria</taxon>
        <taxon>Pseudomonadati</taxon>
        <taxon>Pseudomonadota</taxon>
        <taxon>Gammaproteobacteria</taxon>
        <taxon>Enterobacterales</taxon>
        <taxon>Enterobacteriaceae</taxon>
        <taxon>ant endosymbionts</taxon>
        <taxon>Candidatus Blochmanniella</taxon>
    </lineage>
</organism>
<feature type="binding site" evidence="9">
    <location>
        <position position="10"/>
    </location>
    <ligand>
        <name>NADPH</name>
        <dbReference type="ChEBI" id="CHEBI:57783"/>
    </ligand>
</feature>
<dbReference type="InterPro" id="IPR003821">
    <property type="entry name" value="DXP_reductoisomerase"/>
</dbReference>
<keyword evidence="7 9" id="KW-0414">Isoprene biosynthesis</keyword>
<keyword evidence="4 9" id="KW-0521">NADP</keyword>
<comment type="similarity">
    <text evidence="2 9">Belongs to the DXR family.</text>
</comment>
<feature type="binding site" evidence="9">
    <location>
        <position position="229"/>
    </location>
    <ligand>
        <name>1-deoxy-D-xylulose 5-phosphate</name>
        <dbReference type="ChEBI" id="CHEBI:57792"/>
    </ligand>
</feature>
<dbReference type="PIRSF" id="PIRSF006205">
    <property type="entry name" value="Dxp_reductismrs"/>
    <property type="match status" value="1"/>
</dbReference>
<feature type="binding site" evidence="9">
    <location>
        <position position="38"/>
    </location>
    <ligand>
        <name>NADPH</name>
        <dbReference type="ChEBI" id="CHEBI:57783"/>
    </ligand>
</feature>
<comment type="subunit">
    <text evidence="9">Homodimer.</text>
</comment>
<dbReference type="InterPro" id="IPR036291">
    <property type="entry name" value="NAD(P)-bd_dom_sf"/>
</dbReference>
<dbReference type="Proteomes" id="UP001056209">
    <property type="component" value="Chromosome"/>
</dbReference>
<comment type="cofactor">
    <cofactor evidence="9">
        <name>Mg(2+)</name>
        <dbReference type="ChEBI" id="CHEBI:18420"/>
    </cofactor>
    <cofactor evidence="9">
        <name>Mn(2+)</name>
        <dbReference type="ChEBI" id="CHEBI:29035"/>
    </cofactor>
</comment>
<evidence type="ECO:0000256" key="3">
    <source>
        <dbReference type="ARBA" id="ARBA00022723"/>
    </source>
</evidence>
<dbReference type="Pfam" id="PF13288">
    <property type="entry name" value="DXPR_C"/>
    <property type="match status" value="1"/>
</dbReference>
<feature type="binding site" evidence="9">
    <location>
        <position position="187"/>
    </location>
    <ligand>
        <name>1-deoxy-D-xylulose 5-phosphate</name>
        <dbReference type="ChEBI" id="CHEBI:57792"/>
    </ligand>
</feature>
<comment type="caution">
    <text evidence="9">Lacks conserved residue(s) required for the propagation of feature annotation.</text>
</comment>
<feature type="domain" description="1-deoxy-D-xylulose 5-phosphate reductoisomerase C-terminal" evidence="11">
    <location>
        <begin position="147"/>
        <end position="240"/>
    </location>
</feature>
<evidence type="ECO:0000313" key="14">
    <source>
        <dbReference type="Proteomes" id="UP001056209"/>
    </source>
</evidence>
<dbReference type="RefSeq" id="WP_250248288.1">
    <property type="nucleotide sequence ID" value="NZ_CP097753.1"/>
</dbReference>
<feature type="domain" description="DXP reductoisomerase C-terminal" evidence="12">
    <location>
        <begin position="272"/>
        <end position="389"/>
    </location>
</feature>
<dbReference type="InterPro" id="IPR013644">
    <property type="entry name" value="DXP_reductoisomerase_C"/>
</dbReference>
<dbReference type="Pfam" id="PF02670">
    <property type="entry name" value="DXP_reductoisom"/>
    <property type="match status" value="1"/>
</dbReference>
<dbReference type="SUPFAM" id="SSF55347">
    <property type="entry name" value="Glyceraldehyde-3-phosphate dehydrogenase-like, C-terminal domain"/>
    <property type="match status" value="1"/>
</dbReference>
<evidence type="ECO:0000313" key="13">
    <source>
        <dbReference type="EMBL" id="URJ27919.1"/>
    </source>
</evidence>
<name>A0A9Q8X2F0_9ENTR</name>
<dbReference type="FunFam" id="3.40.50.720:FF:000045">
    <property type="entry name" value="1-deoxy-D-xylulose 5-phosphate reductoisomerase"/>
    <property type="match status" value="1"/>
</dbReference>
<feature type="binding site" evidence="9">
    <location>
        <position position="13"/>
    </location>
    <ligand>
        <name>NADPH</name>
        <dbReference type="ChEBI" id="CHEBI:57783"/>
    </ligand>
</feature>
<feature type="binding site" evidence="9">
    <location>
        <position position="223"/>
    </location>
    <ligand>
        <name>1-deoxy-D-xylulose 5-phosphate</name>
        <dbReference type="ChEBI" id="CHEBI:57792"/>
    </ligand>
</feature>
<evidence type="ECO:0000256" key="7">
    <source>
        <dbReference type="ARBA" id="ARBA00023229"/>
    </source>
</evidence>
<feature type="binding site" evidence="9">
    <location>
        <position position="153"/>
    </location>
    <ligand>
        <name>Mn(2+)</name>
        <dbReference type="ChEBI" id="CHEBI:29035"/>
    </ligand>
</feature>
<dbReference type="GO" id="GO:0051484">
    <property type="term" value="P:isopentenyl diphosphate biosynthetic process, methylerythritol 4-phosphate pathway involved in terpenoid biosynthetic process"/>
    <property type="evidence" value="ECO:0007669"/>
    <property type="project" value="UniProtKB-ARBA"/>
</dbReference>
<evidence type="ECO:0000256" key="9">
    <source>
        <dbReference type="HAMAP-Rule" id="MF_00183"/>
    </source>
</evidence>
<feature type="binding site" evidence="9">
    <location>
        <position position="153"/>
    </location>
    <ligand>
        <name>1-deoxy-D-xylulose 5-phosphate</name>
        <dbReference type="ChEBI" id="CHEBI:57792"/>
    </ligand>
</feature>
<dbReference type="HAMAP" id="MF_00183">
    <property type="entry name" value="DXP_reductoisom"/>
    <property type="match status" value="1"/>
</dbReference>
<feature type="domain" description="1-deoxy-D-xylulose 5-phosphate reductoisomerase N-terminal" evidence="10">
    <location>
        <begin position="4"/>
        <end position="133"/>
    </location>
</feature>
<comment type="pathway">
    <text evidence="1 9">Isoprenoid biosynthesis; isopentenyl diphosphate biosynthesis via DXP pathway; isopentenyl diphosphate from 1-deoxy-D-xylulose 5-phosphate: step 1/6.</text>
</comment>
<accession>A0A9Q8X2F0</accession>
<keyword evidence="5 9" id="KW-0560">Oxidoreductase</keyword>
<dbReference type="InterPro" id="IPR013512">
    <property type="entry name" value="DXP_reductoisomerase_N"/>
</dbReference>
<dbReference type="GO" id="GO:0030145">
    <property type="term" value="F:manganese ion binding"/>
    <property type="evidence" value="ECO:0007669"/>
    <property type="project" value="TreeGrafter"/>
</dbReference>